<sequence length="286" mass="29732">MSATGPILVFGRSGQVATELAARAPVIALGHEACDLRHPGAAEAAIAAHAPRIVINAAAFTGVDSAETERAEANRLNAEAPGEMARACAARGLPFLHVSTDYVFDGSGALPWGETMTPAPCNAYGATKLAGESAVQDAGGSWAILRTSWVFSAHGTNFVKTMLRLSETRDQLSVVADQVGGPTPAADIAAALLEMGRQMADGRPGGLYHFAGAPAVSWAGFAREIFARAGRAVTVNEIATEAYPTPATRPRNSRLDCRRIGADFGIDPPDWKAGLAAVLEQLEEAA</sequence>
<keyword evidence="6 8" id="KW-0560">Oxidoreductase</keyword>
<dbReference type="OrthoDB" id="9803892at2"/>
<dbReference type="AlphaFoldDB" id="A0A1X7A024"/>
<dbReference type="UniPathway" id="UPA00124"/>
<comment type="catalytic activity">
    <reaction evidence="5 6">
        <text>dTDP-beta-L-rhamnose + NADP(+) = dTDP-4-dehydro-beta-L-rhamnose + NADPH + H(+)</text>
        <dbReference type="Rhea" id="RHEA:21796"/>
        <dbReference type="ChEBI" id="CHEBI:15378"/>
        <dbReference type="ChEBI" id="CHEBI:57510"/>
        <dbReference type="ChEBI" id="CHEBI:57783"/>
        <dbReference type="ChEBI" id="CHEBI:58349"/>
        <dbReference type="ChEBI" id="CHEBI:62830"/>
        <dbReference type="EC" id="1.1.1.133"/>
    </reaction>
</comment>
<comment type="similarity">
    <text evidence="2 6">Belongs to the dTDP-4-dehydrorhamnose reductase family.</text>
</comment>
<dbReference type="PANTHER" id="PTHR10491:SF4">
    <property type="entry name" value="METHIONINE ADENOSYLTRANSFERASE 2 SUBUNIT BETA"/>
    <property type="match status" value="1"/>
</dbReference>
<dbReference type="RefSeq" id="WP_085889476.1">
    <property type="nucleotide sequence ID" value="NZ_FWFN01000007.1"/>
</dbReference>
<dbReference type="CDD" id="cd05254">
    <property type="entry name" value="dTDP_HR_like_SDR_e"/>
    <property type="match status" value="1"/>
</dbReference>
<dbReference type="Gene3D" id="3.90.25.10">
    <property type="entry name" value="UDP-galactose 4-epimerase, domain 1"/>
    <property type="match status" value="1"/>
</dbReference>
<dbReference type="Gene3D" id="3.40.50.720">
    <property type="entry name" value="NAD(P)-binding Rossmann-like Domain"/>
    <property type="match status" value="1"/>
</dbReference>
<dbReference type="PANTHER" id="PTHR10491">
    <property type="entry name" value="DTDP-4-DEHYDRORHAMNOSE REDUCTASE"/>
    <property type="match status" value="1"/>
</dbReference>
<proteinExistence type="inferred from homology"/>
<evidence type="ECO:0000256" key="5">
    <source>
        <dbReference type="ARBA" id="ARBA00048200"/>
    </source>
</evidence>
<dbReference type="Pfam" id="PF04321">
    <property type="entry name" value="RmlD_sub_bind"/>
    <property type="match status" value="1"/>
</dbReference>
<dbReference type="InterPro" id="IPR029903">
    <property type="entry name" value="RmlD-like-bd"/>
</dbReference>
<keyword evidence="6" id="KW-0521">NADP</keyword>
<dbReference type="EMBL" id="FWFN01000007">
    <property type="protein sequence ID" value="SLN66513.1"/>
    <property type="molecule type" value="Genomic_DNA"/>
</dbReference>
<dbReference type="SUPFAM" id="SSF51735">
    <property type="entry name" value="NAD(P)-binding Rossmann-fold domains"/>
    <property type="match status" value="1"/>
</dbReference>
<evidence type="ECO:0000313" key="9">
    <source>
        <dbReference type="Proteomes" id="UP000193963"/>
    </source>
</evidence>
<comment type="cofactor">
    <cofactor evidence="6">
        <name>Mg(2+)</name>
        <dbReference type="ChEBI" id="CHEBI:18420"/>
    </cofactor>
    <text evidence="6">Binds 1 Mg(2+) ion per monomer.</text>
</comment>
<dbReference type="NCBIfam" id="TIGR01214">
    <property type="entry name" value="rmlD"/>
    <property type="match status" value="1"/>
</dbReference>
<comment type="pathway">
    <text evidence="1 6">Carbohydrate biosynthesis; dTDP-L-rhamnose biosynthesis.</text>
</comment>
<feature type="domain" description="RmlD-like substrate binding" evidence="7">
    <location>
        <begin position="7"/>
        <end position="282"/>
    </location>
</feature>
<evidence type="ECO:0000256" key="4">
    <source>
        <dbReference type="ARBA" id="ARBA00017099"/>
    </source>
</evidence>
<dbReference type="GO" id="GO:0019305">
    <property type="term" value="P:dTDP-rhamnose biosynthetic process"/>
    <property type="evidence" value="ECO:0007669"/>
    <property type="project" value="UniProtKB-UniPathway"/>
</dbReference>
<dbReference type="GO" id="GO:0008831">
    <property type="term" value="F:dTDP-4-dehydrorhamnose reductase activity"/>
    <property type="evidence" value="ECO:0007669"/>
    <property type="project" value="UniProtKB-EC"/>
</dbReference>
<evidence type="ECO:0000256" key="6">
    <source>
        <dbReference type="RuleBase" id="RU364082"/>
    </source>
</evidence>
<dbReference type="EC" id="1.1.1.133" evidence="3 6"/>
<evidence type="ECO:0000256" key="3">
    <source>
        <dbReference type="ARBA" id="ARBA00012929"/>
    </source>
</evidence>
<protein>
    <recommendedName>
        <fullName evidence="4 6">dTDP-4-dehydrorhamnose reductase</fullName>
        <ecNumber evidence="3 6">1.1.1.133</ecNumber>
    </recommendedName>
</protein>
<evidence type="ECO:0000256" key="2">
    <source>
        <dbReference type="ARBA" id="ARBA00010944"/>
    </source>
</evidence>
<evidence type="ECO:0000259" key="7">
    <source>
        <dbReference type="Pfam" id="PF04321"/>
    </source>
</evidence>
<dbReference type="Proteomes" id="UP000193963">
    <property type="component" value="Unassembled WGS sequence"/>
</dbReference>
<dbReference type="InterPro" id="IPR036291">
    <property type="entry name" value="NAD(P)-bd_dom_sf"/>
</dbReference>
<reference evidence="9" key="1">
    <citation type="submission" date="2017-03" db="EMBL/GenBank/DDBJ databases">
        <authorList>
            <person name="Rodrigo-Torres L."/>
            <person name="Arahal R.D."/>
            <person name="Lucena T."/>
        </authorList>
    </citation>
    <scope>NUCLEOTIDE SEQUENCE [LARGE SCALE GENOMIC DNA]</scope>
    <source>
        <strain evidence="9">CECT 7751</strain>
    </source>
</reference>
<name>A0A1X7A024_9RHOB</name>
<accession>A0A1X7A024</accession>
<dbReference type="InterPro" id="IPR005913">
    <property type="entry name" value="dTDP_dehydrorham_reduct"/>
</dbReference>
<organism evidence="8 9">
    <name type="scientific">Pseudooceanicola marinus</name>
    <dbReference type="NCBI Taxonomy" id="396013"/>
    <lineage>
        <taxon>Bacteria</taxon>
        <taxon>Pseudomonadati</taxon>
        <taxon>Pseudomonadota</taxon>
        <taxon>Alphaproteobacteria</taxon>
        <taxon>Rhodobacterales</taxon>
        <taxon>Paracoccaceae</taxon>
        <taxon>Pseudooceanicola</taxon>
    </lineage>
</organism>
<evidence type="ECO:0000313" key="8">
    <source>
        <dbReference type="EMBL" id="SLN66513.1"/>
    </source>
</evidence>
<gene>
    <name evidence="8" type="primary">rmlD_1</name>
    <name evidence="8" type="ORF">PSM7751_03458</name>
</gene>
<evidence type="ECO:0000256" key="1">
    <source>
        <dbReference type="ARBA" id="ARBA00004781"/>
    </source>
</evidence>
<keyword evidence="9" id="KW-1185">Reference proteome</keyword>
<comment type="function">
    <text evidence="6">Catalyzes the reduction of dTDP-6-deoxy-L-lyxo-4-hexulose to yield dTDP-L-rhamnose.</text>
</comment>